<proteinExistence type="predicted"/>
<dbReference type="GO" id="GO:0016853">
    <property type="term" value="F:isomerase activity"/>
    <property type="evidence" value="ECO:0007669"/>
    <property type="project" value="InterPro"/>
</dbReference>
<reference evidence="1 2" key="1">
    <citation type="submission" date="2016-09" db="EMBL/GenBank/DDBJ databases">
        <authorList>
            <person name="Capua I."/>
            <person name="De Benedictis P."/>
            <person name="Joannis T."/>
            <person name="Lombin L.H."/>
            <person name="Cattoli G."/>
        </authorList>
    </citation>
    <scope>NUCLEOTIDE SEQUENCE [LARGE SCALE GENOMIC DNA]</scope>
    <source>
        <strain evidence="1 2">GluBS11</strain>
    </source>
</reference>
<name>A0A1D3TT27_9FIRM</name>
<sequence>MQYLLENAEAVVRFDTKGGGIISIKDTDGLEYLWQGDAAYWSGQAPVMFPICGSLRNKTATIGNGMTCSMERHGFAKKMEFTLIEKTEDSITFSLKSSEDSKTMFPYDFELRIKYLLKGKTITTSYTVLNLNSVPMPYFVGGHPGFNCPLLDGETFEDYIVQFEKPETALCPESIPSTGLVNVDNRLQVLDNESVLPLKHSYFDVDALIFDSLISRSAKMVNPATGKGIQVDFPGFDYFILWSSSNNGPFIALEPWTGISTCNDESDVFEEKRGVKILPPNESETLAFDITIL</sequence>
<dbReference type="AlphaFoldDB" id="A0A1D3TT27"/>
<accession>A0A1D3TT27</accession>
<dbReference type="InterPro" id="IPR037481">
    <property type="entry name" value="LacX"/>
</dbReference>
<dbReference type="SUPFAM" id="SSF74650">
    <property type="entry name" value="Galactose mutarotase-like"/>
    <property type="match status" value="1"/>
</dbReference>
<organism evidence="1 2">
    <name type="scientific">Anaerobium acetethylicum</name>
    <dbReference type="NCBI Taxonomy" id="1619234"/>
    <lineage>
        <taxon>Bacteria</taxon>
        <taxon>Bacillati</taxon>
        <taxon>Bacillota</taxon>
        <taxon>Clostridia</taxon>
        <taxon>Lachnospirales</taxon>
        <taxon>Lachnospiraceae</taxon>
        <taxon>Anaerobium</taxon>
    </lineage>
</organism>
<dbReference type="GO" id="GO:0030246">
    <property type="term" value="F:carbohydrate binding"/>
    <property type="evidence" value="ECO:0007669"/>
    <property type="project" value="InterPro"/>
</dbReference>
<gene>
    <name evidence="1" type="ORF">SAMN05421730_100816</name>
</gene>
<dbReference type="STRING" id="1619234.SAMN05421730_100816"/>
<keyword evidence="2" id="KW-1185">Reference proteome</keyword>
<dbReference type="CDD" id="cd09024">
    <property type="entry name" value="Aldose_epim_lacX"/>
    <property type="match status" value="1"/>
</dbReference>
<dbReference type="OrthoDB" id="9795355at2"/>
<evidence type="ECO:0000313" key="2">
    <source>
        <dbReference type="Proteomes" id="UP000199315"/>
    </source>
</evidence>
<evidence type="ECO:0000313" key="1">
    <source>
        <dbReference type="EMBL" id="SCP97035.1"/>
    </source>
</evidence>
<dbReference type="GO" id="GO:0005975">
    <property type="term" value="P:carbohydrate metabolic process"/>
    <property type="evidence" value="ECO:0007669"/>
    <property type="project" value="InterPro"/>
</dbReference>
<dbReference type="Gene3D" id="2.70.98.10">
    <property type="match status" value="1"/>
</dbReference>
<dbReference type="PANTHER" id="PTHR11122">
    <property type="entry name" value="APOSPORY-ASSOCIATED PROTEIN C-RELATED"/>
    <property type="match status" value="1"/>
</dbReference>
<dbReference type="Proteomes" id="UP000199315">
    <property type="component" value="Unassembled WGS sequence"/>
</dbReference>
<dbReference type="Pfam" id="PF01263">
    <property type="entry name" value="Aldose_epim"/>
    <property type="match status" value="1"/>
</dbReference>
<dbReference type="InterPro" id="IPR008183">
    <property type="entry name" value="Aldose_1/G6P_1-epimerase"/>
</dbReference>
<dbReference type="RefSeq" id="WP_091232728.1">
    <property type="nucleotide sequence ID" value="NZ_FMKA01000008.1"/>
</dbReference>
<dbReference type="InterPro" id="IPR011013">
    <property type="entry name" value="Gal_mutarotase_sf_dom"/>
</dbReference>
<dbReference type="EMBL" id="FMKA01000008">
    <property type="protein sequence ID" value="SCP97035.1"/>
    <property type="molecule type" value="Genomic_DNA"/>
</dbReference>
<protein>
    <submittedName>
        <fullName evidence="1">Galactose mutarotase</fullName>
    </submittedName>
</protein>
<dbReference type="PANTHER" id="PTHR11122:SF13">
    <property type="entry name" value="GLUCOSE-6-PHOSPHATE 1-EPIMERASE"/>
    <property type="match status" value="1"/>
</dbReference>
<dbReference type="InterPro" id="IPR014718">
    <property type="entry name" value="GH-type_carb-bd"/>
</dbReference>